<evidence type="ECO:0000313" key="2">
    <source>
        <dbReference type="Proteomes" id="UP000184267"/>
    </source>
</evidence>
<keyword evidence="2" id="KW-1185">Reference proteome</keyword>
<dbReference type="EMBL" id="MNAD01001539">
    <property type="protein sequence ID" value="OJT04540.1"/>
    <property type="molecule type" value="Genomic_DNA"/>
</dbReference>
<protein>
    <submittedName>
        <fullName evidence="1">Uncharacterized protein</fullName>
    </submittedName>
</protein>
<sequence length="87" mass="9179">MVDGWTTVVMHAVPAVTRVRAEWDVADIFSKSRTRAAWLPSVDGGAVDAALGEDCAKREAGGIATTERLSEVGAKYEGNGERGSGEE</sequence>
<evidence type="ECO:0000313" key="1">
    <source>
        <dbReference type="EMBL" id="OJT04540.1"/>
    </source>
</evidence>
<dbReference type="AlphaFoldDB" id="A0A1M2VA59"/>
<comment type="caution">
    <text evidence="1">The sequence shown here is derived from an EMBL/GenBank/DDBJ whole genome shotgun (WGS) entry which is preliminary data.</text>
</comment>
<proteinExistence type="predicted"/>
<dbReference type="Proteomes" id="UP000184267">
    <property type="component" value="Unassembled WGS sequence"/>
</dbReference>
<reference evidence="1 2" key="1">
    <citation type="submission" date="2016-10" db="EMBL/GenBank/DDBJ databases">
        <title>Genome sequence of the basidiomycete white-rot fungus Trametes pubescens.</title>
        <authorList>
            <person name="Makela M.R."/>
            <person name="Granchi Z."/>
            <person name="Peng M."/>
            <person name="De Vries R.P."/>
            <person name="Grigoriev I."/>
            <person name="Riley R."/>
            <person name="Hilden K."/>
        </authorList>
    </citation>
    <scope>NUCLEOTIDE SEQUENCE [LARGE SCALE GENOMIC DNA]</scope>
    <source>
        <strain evidence="1 2">FBCC735</strain>
    </source>
</reference>
<gene>
    <name evidence="1" type="ORF">TRAPUB_4810</name>
</gene>
<organism evidence="1 2">
    <name type="scientific">Trametes pubescens</name>
    <name type="common">White-rot fungus</name>
    <dbReference type="NCBI Taxonomy" id="154538"/>
    <lineage>
        <taxon>Eukaryota</taxon>
        <taxon>Fungi</taxon>
        <taxon>Dikarya</taxon>
        <taxon>Basidiomycota</taxon>
        <taxon>Agaricomycotina</taxon>
        <taxon>Agaricomycetes</taxon>
        <taxon>Polyporales</taxon>
        <taxon>Polyporaceae</taxon>
        <taxon>Trametes</taxon>
    </lineage>
</organism>
<name>A0A1M2VA59_TRAPU</name>
<accession>A0A1M2VA59</accession>